<dbReference type="Pfam" id="PF02631">
    <property type="entry name" value="RecX_HTH2"/>
    <property type="match status" value="1"/>
</dbReference>
<dbReference type="AlphaFoldDB" id="A0A060RDA8"/>
<sequence length="158" mass="18487">MSKSIEQVTESLRRHCARAERSESDVRRLLYRWEVAREEWDRIMETLRGDKFVDNERYASAYTREKSRLSGWGAAKIAANLKAKNIDKEIIKRAIEENIDPAQSRETLAKFIRQATEKNRSKAKNDYDLRARVFRAAAAKGFDFDEINSQLNEIFLDI</sequence>
<feature type="domain" description="RecX third three-helical" evidence="6">
    <location>
        <begin position="110"/>
        <end position="149"/>
    </location>
</feature>
<proteinExistence type="inferred from homology"/>
<dbReference type="GO" id="GO:0006282">
    <property type="term" value="P:regulation of DNA repair"/>
    <property type="evidence" value="ECO:0007669"/>
    <property type="project" value="InterPro"/>
</dbReference>
<evidence type="ECO:0000259" key="6">
    <source>
        <dbReference type="Pfam" id="PF21981"/>
    </source>
</evidence>
<evidence type="ECO:0000256" key="3">
    <source>
        <dbReference type="ARBA" id="ARBA00018111"/>
    </source>
</evidence>
<dbReference type="EMBL" id="HG934468">
    <property type="protein sequence ID" value="CDN31644.1"/>
    <property type="molecule type" value="Genomic_DNA"/>
</dbReference>
<dbReference type="KEGG" id="rbc:BN938_1557"/>
<reference evidence="7 8" key="1">
    <citation type="journal article" date="2015" name="Genome Announc.">
        <title>Complete Genome Sequence of the Novel Leech Symbiont Mucinivorans hirudinis M3T.</title>
        <authorList>
            <person name="Nelson M.C."/>
            <person name="Bomar L."/>
            <person name="Graf J."/>
        </authorList>
    </citation>
    <scope>NUCLEOTIDE SEQUENCE [LARGE SCALE GENOMIC DNA]</scope>
    <source>
        <strain evidence="8">M3</strain>
    </source>
</reference>
<dbReference type="eggNOG" id="COG2137">
    <property type="taxonomic scope" value="Bacteria"/>
</dbReference>
<dbReference type="InterPro" id="IPR036388">
    <property type="entry name" value="WH-like_DNA-bd_sf"/>
</dbReference>
<dbReference type="InterPro" id="IPR053925">
    <property type="entry name" value="RecX_HTH_3rd"/>
</dbReference>
<evidence type="ECO:0000313" key="7">
    <source>
        <dbReference type="EMBL" id="CDN31644.1"/>
    </source>
</evidence>
<evidence type="ECO:0000256" key="2">
    <source>
        <dbReference type="ARBA" id="ARBA00009695"/>
    </source>
</evidence>
<comment type="similarity">
    <text evidence="2">Belongs to the RecX family.</text>
</comment>
<organism evidence="7 8">
    <name type="scientific">Mucinivorans hirudinis</name>
    <dbReference type="NCBI Taxonomy" id="1433126"/>
    <lineage>
        <taxon>Bacteria</taxon>
        <taxon>Pseudomonadati</taxon>
        <taxon>Bacteroidota</taxon>
        <taxon>Bacteroidia</taxon>
        <taxon>Bacteroidales</taxon>
        <taxon>Rikenellaceae</taxon>
        <taxon>Mucinivorans</taxon>
    </lineage>
</organism>
<evidence type="ECO:0000256" key="1">
    <source>
        <dbReference type="ARBA" id="ARBA00004496"/>
    </source>
</evidence>
<comment type="subcellular location">
    <subcellularLocation>
        <location evidence="1">Cytoplasm</location>
    </subcellularLocation>
</comment>
<keyword evidence="8" id="KW-1185">Reference proteome</keyword>
<dbReference type="InterPro" id="IPR053924">
    <property type="entry name" value="RecX_HTH_2nd"/>
</dbReference>
<dbReference type="PANTHER" id="PTHR33602:SF1">
    <property type="entry name" value="REGULATORY PROTEIN RECX FAMILY PROTEIN"/>
    <property type="match status" value="1"/>
</dbReference>
<dbReference type="Gene3D" id="1.10.10.10">
    <property type="entry name" value="Winged helix-like DNA-binding domain superfamily/Winged helix DNA-binding domain"/>
    <property type="match status" value="1"/>
</dbReference>
<dbReference type="STRING" id="1433126.BN938_1557"/>
<evidence type="ECO:0000313" key="8">
    <source>
        <dbReference type="Proteomes" id="UP000027616"/>
    </source>
</evidence>
<dbReference type="OrthoDB" id="1523826at2"/>
<dbReference type="GO" id="GO:0005737">
    <property type="term" value="C:cytoplasm"/>
    <property type="evidence" value="ECO:0007669"/>
    <property type="project" value="UniProtKB-SubCell"/>
</dbReference>
<dbReference type="Pfam" id="PF21981">
    <property type="entry name" value="RecX_HTH3"/>
    <property type="match status" value="1"/>
</dbReference>
<protein>
    <recommendedName>
        <fullName evidence="3">Regulatory protein RecX</fullName>
    </recommendedName>
</protein>
<dbReference type="HOGENOM" id="CLU_066607_5_2_10"/>
<evidence type="ECO:0000256" key="4">
    <source>
        <dbReference type="ARBA" id="ARBA00022490"/>
    </source>
</evidence>
<keyword evidence="4" id="KW-0963">Cytoplasm</keyword>
<dbReference type="PANTHER" id="PTHR33602">
    <property type="entry name" value="REGULATORY PROTEIN RECX FAMILY PROTEIN"/>
    <property type="match status" value="1"/>
</dbReference>
<feature type="domain" description="RecX second three-helical" evidence="5">
    <location>
        <begin position="54"/>
        <end position="94"/>
    </location>
</feature>
<gene>
    <name evidence="7" type="ORF">BN938_1557</name>
</gene>
<evidence type="ECO:0000259" key="5">
    <source>
        <dbReference type="Pfam" id="PF02631"/>
    </source>
</evidence>
<name>A0A060RDA8_9BACT</name>
<dbReference type="InterPro" id="IPR003783">
    <property type="entry name" value="Regulatory_RecX"/>
</dbReference>
<dbReference type="Proteomes" id="UP000027616">
    <property type="component" value="Chromosome I"/>
</dbReference>
<accession>A0A060RDA8</accession>